<protein>
    <recommendedName>
        <fullName evidence="4">C3H1-type domain-containing protein</fullName>
    </recommendedName>
</protein>
<organism evidence="2 3">
    <name type="scientific">Candolleomyces eurysporus</name>
    <dbReference type="NCBI Taxonomy" id="2828524"/>
    <lineage>
        <taxon>Eukaryota</taxon>
        <taxon>Fungi</taxon>
        <taxon>Dikarya</taxon>
        <taxon>Basidiomycota</taxon>
        <taxon>Agaricomycotina</taxon>
        <taxon>Agaricomycetes</taxon>
        <taxon>Agaricomycetidae</taxon>
        <taxon>Agaricales</taxon>
        <taxon>Agaricineae</taxon>
        <taxon>Psathyrellaceae</taxon>
        <taxon>Candolleomyces</taxon>
    </lineage>
</organism>
<feature type="compositionally biased region" description="Basic and acidic residues" evidence="1">
    <location>
        <begin position="71"/>
        <end position="81"/>
    </location>
</feature>
<accession>A0A9W8J9V8</accession>
<sequence>MIQHPSGLRFVFISLTKGGAPELDVYSRMSTLASGKGECPDFAENGSCSTKGCKLPHVIRANRGRKTATTAKKEDETKGMDVDSSLTVPSTDPSNAKETPTIYAEDGKMGDEFISLTFHESEEEEEDEEDEDEDDEEEEEENEEEEEDEEESEESSVVETVT</sequence>
<feature type="compositionally biased region" description="Acidic residues" evidence="1">
    <location>
        <begin position="121"/>
        <end position="156"/>
    </location>
</feature>
<reference evidence="2" key="1">
    <citation type="submission" date="2022-06" db="EMBL/GenBank/DDBJ databases">
        <title>Genome Sequence of Candolleomyces eurysporus.</title>
        <authorList>
            <person name="Buettner E."/>
        </authorList>
    </citation>
    <scope>NUCLEOTIDE SEQUENCE</scope>
    <source>
        <strain evidence="2">VTCC 930004</strain>
    </source>
</reference>
<feature type="compositionally biased region" description="Polar residues" evidence="1">
    <location>
        <begin position="84"/>
        <end position="98"/>
    </location>
</feature>
<comment type="caution">
    <text evidence="2">The sequence shown here is derived from an EMBL/GenBank/DDBJ whole genome shotgun (WGS) entry which is preliminary data.</text>
</comment>
<dbReference type="OrthoDB" id="410307at2759"/>
<feature type="non-terminal residue" evidence="2">
    <location>
        <position position="1"/>
    </location>
</feature>
<evidence type="ECO:0000256" key="1">
    <source>
        <dbReference type="SAM" id="MobiDB-lite"/>
    </source>
</evidence>
<evidence type="ECO:0000313" key="3">
    <source>
        <dbReference type="Proteomes" id="UP001140091"/>
    </source>
</evidence>
<name>A0A9W8J9V8_9AGAR</name>
<keyword evidence="3" id="KW-1185">Reference proteome</keyword>
<feature type="region of interest" description="Disordered" evidence="1">
    <location>
        <begin position="63"/>
        <end position="162"/>
    </location>
</feature>
<gene>
    <name evidence="2" type="ORF">H1R20_g6260</name>
</gene>
<proteinExistence type="predicted"/>
<dbReference type="Proteomes" id="UP001140091">
    <property type="component" value="Unassembled WGS sequence"/>
</dbReference>
<dbReference type="AlphaFoldDB" id="A0A9W8J9V8"/>
<evidence type="ECO:0008006" key="4">
    <source>
        <dbReference type="Google" id="ProtNLM"/>
    </source>
</evidence>
<evidence type="ECO:0000313" key="2">
    <source>
        <dbReference type="EMBL" id="KAJ2930837.1"/>
    </source>
</evidence>
<dbReference type="EMBL" id="JANBPK010000818">
    <property type="protein sequence ID" value="KAJ2930837.1"/>
    <property type="molecule type" value="Genomic_DNA"/>
</dbReference>